<dbReference type="PROSITE" id="PS00624">
    <property type="entry name" value="GMC_OXRED_2"/>
    <property type="match status" value="1"/>
</dbReference>
<comment type="caution">
    <text evidence="3">The sequence shown here is derived from an EMBL/GenBank/DDBJ whole genome shotgun (WGS) entry which is preliminary data.</text>
</comment>
<sequence length="623" mass="67560">MAAIDTSSTAGLETAEFDFVIVGGGTSGLVVASRLTDDENIRVLVLEAGQNRLGDPKITIPGLGASTYFDPDYDWCITSEPQEHLNGRSLGQPVGKVLGGSSAINLGMVIYPSKSGFDSWERLGNPGWGWETMAPYFRKFHTFTEPARKELHEELMLDYLVKDAQGDSGPVQVSFGGGDWFPPFSKAWPRAFKALNQELTGDPISGLANGAFSNPATIDPVTKERSHAASAYYHNKARKRPNLRVLTEALVEKVLLEKQLDGTVKATGVQFTARDGQRRRTLAKHEVILAAGALKTPQLLELSGIGSTELLAQHGIDCFVDNANVGENLQDHGFVPFSWEVQDPLTSGDQLRDPAVQQAAMAAYQSAAAGPLSICPLSSAFLPLLNQDLSQTSLSGLLSRHLDDPGLPAHLRAQHDVLRAQLSSPDDASGQYTLAPFQLLPDAGPSPTGVFGMSAPGFYASIVSVLNHPFSRGRIHIKSADPTTAPLFDPRTMSHPLDLELHARHTMLLERLRATSPLAELFKENGRRIHNGGKAVETLEEAREAVKNGYIPHYHVCGTAAMMPREAGGVVDARLRVYGTRGLRVVDASVFPLIPRGNIQSDVYAVAERAADVLKEEWMERQQ</sequence>
<reference evidence="3 4" key="1">
    <citation type="submission" date="2024-02" db="EMBL/GenBank/DDBJ databases">
        <title>De novo assembly and annotation of 12 fungi associated with fruit tree decline syndrome in Ontario, Canada.</title>
        <authorList>
            <person name="Sulman M."/>
            <person name="Ellouze W."/>
            <person name="Ilyukhin E."/>
        </authorList>
    </citation>
    <scope>NUCLEOTIDE SEQUENCE [LARGE SCALE GENOMIC DNA]</scope>
    <source>
        <strain evidence="3 4">M1-105</strain>
    </source>
</reference>
<name>A0ABR3SM62_9PEZI</name>
<dbReference type="PIRSF" id="PIRSF000137">
    <property type="entry name" value="Alcohol_oxidase"/>
    <property type="match status" value="1"/>
</dbReference>
<dbReference type="Pfam" id="PF00732">
    <property type="entry name" value="GMC_oxred_N"/>
    <property type="match status" value="1"/>
</dbReference>
<dbReference type="SUPFAM" id="SSF51905">
    <property type="entry name" value="FAD/NAD(P)-binding domain"/>
    <property type="match status" value="1"/>
</dbReference>
<dbReference type="SUPFAM" id="SSF54373">
    <property type="entry name" value="FAD-linked reductases, C-terminal domain"/>
    <property type="match status" value="1"/>
</dbReference>
<accession>A0ABR3SM62</accession>
<proteinExistence type="inferred from homology"/>
<organism evidence="3 4">
    <name type="scientific">Neofusicoccum ribis</name>
    <dbReference type="NCBI Taxonomy" id="45134"/>
    <lineage>
        <taxon>Eukaryota</taxon>
        <taxon>Fungi</taxon>
        <taxon>Dikarya</taxon>
        <taxon>Ascomycota</taxon>
        <taxon>Pezizomycotina</taxon>
        <taxon>Dothideomycetes</taxon>
        <taxon>Dothideomycetes incertae sedis</taxon>
        <taxon>Botryosphaeriales</taxon>
        <taxon>Botryosphaeriaceae</taxon>
        <taxon>Neofusicoccum</taxon>
    </lineage>
</organism>
<dbReference type="EMBL" id="JAJVDC020000111">
    <property type="protein sequence ID" value="KAL1623997.1"/>
    <property type="molecule type" value="Genomic_DNA"/>
</dbReference>
<dbReference type="PANTHER" id="PTHR11552:SF210">
    <property type="entry name" value="GLUCOSE-METHANOL-CHOLINE OXIDOREDUCTASE N-TERMINAL DOMAIN-CONTAINING PROTEIN-RELATED"/>
    <property type="match status" value="1"/>
</dbReference>
<keyword evidence="4" id="KW-1185">Reference proteome</keyword>
<comment type="similarity">
    <text evidence="1">Belongs to the GMC oxidoreductase family.</text>
</comment>
<protein>
    <recommendedName>
        <fullName evidence="2">Glucose-methanol-choline oxidoreductase N-terminal domain-containing protein</fullName>
    </recommendedName>
</protein>
<dbReference type="Gene3D" id="3.50.50.60">
    <property type="entry name" value="FAD/NAD(P)-binding domain"/>
    <property type="match status" value="1"/>
</dbReference>
<dbReference type="InterPro" id="IPR007867">
    <property type="entry name" value="GMC_OxRtase_C"/>
</dbReference>
<dbReference type="Gene3D" id="3.30.560.10">
    <property type="entry name" value="Glucose Oxidase, domain 3"/>
    <property type="match status" value="1"/>
</dbReference>
<feature type="domain" description="Glucose-methanol-choline oxidoreductase N-terminal" evidence="2">
    <location>
        <begin position="292"/>
        <end position="306"/>
    </location>
</feature>
<dbReference type="InterPro" id="IPR036188">
    <property type="entry name" value="FAD/NAD-bd_sf"/>
</dbReference>
<evidence type="ECO:0000256" key="1">
    <source>
        <dbReference type="ARBA" id="ARBA00010790"/>
    </source>
</evidence>
<dbReference type="InterPro" id="IPR012132">
    <property type="entry name" value="GMC_OxRdtase"/>
</dbReference>
<evidence type="ECO:0000259" key="2">
    <source>
        <dbReference type="PROSITE" id="PS00624"/>
    </source>
</evidence>
<dbReference type="InterPro" id="IPR000172">
    <property type="entry name" value="GMC_OxRdtase_N"/>
</dbReference>
<evidence type="ECO:0000313" key="3">
    <source>
        <dbReference type="EMBL" id="KAL1623997.1"/>
    </source>
</evidence>
<dbReference type="Proteomes" id="UP001521116">
    <property type="component" value="Unassembled WGS sequence"/>
</dbReference>
<evidence type="ECO:0000313" key="4">
    <source>
        <dbReference type="Proteomes" id="UP001521116"/>
    </source>
</evidence>
<dbReference type="PANTHER" id="PTHR11552">
    <property type="entry name" value="GLUCOSE-METHANOL-CHOLINE GMC OXIDOREDUCTASE"/>
    <property type="match status" value="1"/>
</dbReference>
<gene>
    <name evidence="3" type="ORF">SLS56_007979</name>
</gene>
<dbReference type="Pfam" id="PF05199">
    <property type="entry name" value="GMC_oxred_C"/>
    <property type="match status" value="1"/>
</dbReference>